<sequence>MVQESNKRSFEGVRCGRNTNNNEHQVCDLRHRMKPSKKLSKRSPPHAIVITKEWRFFLTLFRKTASDLA</sequence>
<protein>
    <submittedName>
        <fullName evidence="2">Uncharacterized protein</fullName>
    </submittedName>
</protein>
<evidence type="ECO:0000313" key="1">
    <source>
        <dbReference type="Proteomes" id="UP000887565"/>
    </source>
</evidence>
<dbReference type="WBParaSite" id="nRc.2.0.1.t36078-RA">
    <property type="protein sequence ID" value="nRc.2.0.1.t36078-RA"/>
    <property type="gene ID" value="nRc.2.0.1.g36078"/>
</dbReference>
<accession>A0A915KBC6</accession>
<name>A0A915KBC6_ROMCU</name>
<organism evidence="1 2">
    <name type="scientific">Romanomermis culicivorax</name>
    <name type="common">Nematode worm</name>
    <dbReference type="NCBI Taxonomy" id="13658"/>
    <lineage>
        <taxon>Eukaryota</taxon>
        <taxon>Metazoa</taxon>
        <taxon>Ecdysozoa</taxon>
        <taxon>Nematoda</taxon>
        <taxon>Enoplea</taxon>
        <taxon>Dorylaimia</taxon>
        <taxon>Mermithida</taxon>
        <taxon>Mermithoidea</taxon>
        <taxon>Mermithidae</taxon>
        <taxon>Romanomermis</taxon>
    </lineage>
</organism>
<proteinExistence type="predicted"/>
<keyword evidence="1" id="KW-1185">Reference proteome</keyword>
<evidence type="ECO:0000313" key="2">
    <source>
        <dbReference type="WBParaSite" id="nRc.2.0.1.t36078-RA"/>
    </source>
</evidence>
<dbReference type="AlphaFoldDB" id="A0A915KBC6"/>
<reference evidence="2" key="1">
    <citation type="submission" date="2022-11" db="UniProtKB">
        <authorList>
            <consortium name="WormBaseParasite"/>
        </authorList>
    </citation>
    <scope>IDENTIFICATION</scope>
</reference>
<dbReference type="Proteomes" id="UP000887565">
    <property type="component" value="Unplaced"/>
</dbReference>